<organism evidence="5 6">
    <name type="scientific">Sphingomonas mollis</name>
    <dbReference type="NCBI Taxonomy" id="2795726"/>
    <lineage>
        <taxon>Bacteria</taxon>
        <taxon>Pseudomonadati</taxon>
        <taxon>Pseudomonadota</taxon>
        <taxon>Alphaproteobacteria</taxon>
        <taxon>Sphingomonadales</taxon>
        <taxon>Sphingomonadaceae</taxon>
        <taxon>Sphingomonas</taxon>
    </lineage>
</organism>
<gene>
    <name evidence="5" type="ORF">JAO74_11955</name>
</gene>
<dbReference type="CDD" id="cd17933">
    <property type="entry name" value="DEXSc_RecD-like"/>
    <property type="match status" value="1"/>
</dbReference>
<dbReference type="EMBL" id="JAELXS010000006">
    <property type="protein sequence ID" value="MBJ6122504.1"/>
    <property type="molecule type" value="Genomic_DNA"/>
</dbReference>
<protein>
    <submittedName>
        <fullName evidence="5">AAA family ATPase</fullName>
    </submittedName>
</protein>
<dbReference type="Gene3D" id="2.30.30.940">
    <property type="match status" value="1"/>
</dbReference>
<dbReference type="Pfam" id="PF13604">
    <property type="entry name" value="AAA_30"/>
    <property type="match status" value="1"/>
</dbReference>
<dbReference type="InterPro" id="IPR029493">
    <property type="entry name" value="RecD2-like_HHH"/>
</dbReference>
<reference evidence="6" key="1">
    <citation type="submission" date="2020-12" db="EMBL/GenBank/DDBJ databases">
        <title>Hymenobacter sp.</title>
        <authorList>
            <person name="Kim M.K."/>
        </authorList>
    </citation>
    <scope>NUCLEOTIDE SEQUENCE [LARGE SCALE GENOMIC DNA]</scope>
    <source>
        <strain evidence="6">BT553</strain>
    </source>
</reference>
<dbReference type="CDD" id="cd18809">
    <property type="entry name" value="SF1_C_RecD"/>
    <property type="match status" value="1"/>
</dbReference>
<evidence type="ECO:0000259" key="3">
    <source>
        <dbReference type="Pfam" id="PF13538"/>
    </source>
</evidence>
<evidence type="ECO:0000259" key="4">
    <source>
        <dbReference type="Pfam" id="PF14490"/>
    </source>
</evidence>
<dbReference type="Pfam" id="PF13538">
    <property type="entry name" value="UvrD_C_2"/>
    <property type="match status" value="1"/>
</dbReference>
<evidence type="ECO:0000313" key="5">
    <source>
        <dbReference type="EMBL" id="MBJ6122504.1"/>
    </source>
</evidence>
<feature type="domain" description="UvrD-like helicase C-terminal" evidence="3">
    <location>
        <begin position="653"/>
        <end position="698"/>
    </location>
</feature>
<evidence type="ECO:0000256" key="2">
    <source>
        <dbReference type="ARBA" id="ARBA00022840"/>
    </source>
</evidence>
<feature type="domain" description="ATP-dependent RecD2 DNA helicase-like helix-hairpin-helix" evidence="4">
    <location>
        <begin position="143"/>
        <end position="221"/>
    </location>
</feature>
<dbReference type="Pfam" id="PF14490">
    <property type="entry name" value="HHH_RecD2"/>
    <property type="match status" value="1"/>
</dbReference>
<dbReference type="PANTHER" id="PTHR43788:SF6">
    <property type="entry name" value="DNA HELICASE B"/>
    <property type="match status" value="1"/>
</dbReference>
<keyword evidence="6" id="KW-1185">Reference proteome</keyword>
<keyword evidence="1" id="KW-0547">Nucleotide-binding</keyword>
<sequence>MELTVTSFHPSPANGGIMIGSTGDGASRRVRIGANVATREPKAGEDWRVTGAWVDDPDHGRQVRADIALPLVPRGEAIVRWIATNQAVAGVGRITAGKLWKVHGTDLYRILQDGDAGALAADLGPVVSVALTNEFRMLADEVHVLEQFDRYGFDAATAMMAAQLWGRSAVQRLEDDPYALSALQPWRKVDDRARRLGIATDDPRRLRAAVEEVVARRYRGHERGAGGHTASERRDILAGLRSLLGRAGERHAAAAFDLAVADGQLVERAGMWQGRGPAMMEAEIERKISSRLREVNAPREKAESAIAVMEAELGFRMDRAQIAAVKQVAASRFCIVDGAAGTGKSTVTRAIMHLAHDLDRAYTQIALSGRAAKRLQEATGHDAMTVHRFLKAITVGGRKMGAGILVIDEASMIATPDLWQIMSWIPDEVSVVLVGDPGQLPPIGAGNPLAALVGTTRVPRATLSQVHRQLGDSAIPVIASAIRTGAMPEVPRFDAEDAGRDGVFIAACSTADVPDTIMGILEAFVGSPADKPDRAAMRHLHAARVQILGMTLRGPAGVTTLSDRIERRWAGAQPPIHDWGIAETSKILWTRNSYDHDAGSVDDEGRRKTVDIMNGSLGIVQHATPKGAMVLFDDEAGTRTEIRPVDLQRILRGWAITVHKAQGSAFERVIIPIVPSRLLDRTMIYTAITRARRTAVLVGDVTLLEQAVSTFPAAASRRQCLLS</sequence>
<dbReference type="InterPro" id="IPR050534">
    <property type="entry name" value="Coronavir_polyprotein_1ab"/>
</dbReference>
<dbReference type="InterPro" id="IPR027417">
    <property type="entry name" value="P-loop_NTPase"/>
</dbReference>
<dbReference type="Gene3D" id="3.40.50.300">
    <property type="entry name" value="P-loop containing nucleotide triphosphate hydrolases"/>
    <property type="match status" value="2"/>
</dbReference>
<dbReference type="InterPro" id="IPR027785">
    <property type="entry name" value="UvrD-like_helicase_C"/>
</dbReference>
<accession>A0ABS0XR35</accession>
<dbReference type="PANTHER" id="PTHR43788">
    <property type="entry name" value="DNA2/NAM7 HELICASE FAMILY MEMBER"/>
    <property type="match status" value="1"/>
</dbReference>
<comment type="caution">
    <text evidence="5">The sequence shown here is derived from an EMBL/GenBank/DDBJ whole genome shotgun (WGS) entry which is preliminary data.</text>
</comment>
<dbReference type="Gene3D" id="1.10.10.2220">
    <property type="match status" value="1"/>
</dbReference>
<evidence type="ECO:0000256" key="1">
    <source>
        <dbReference type="ARBA" id="ARBA00022741"/>
    </source>
</evidence>
<dbReference type="SUPFAM" id="SSF52540">
    <property type="entry name" value="P-loop containing nucleoside triphosphate hydrolases"/>
    <property type="match status" value="2"/>
</dbReference>
<evidence type="ECO:0000313" key="6">
    <source>
        <dbReference type="Proteomes" id="UP000640426"/>
    </source>
</evidence>
<dbReference type="Proteomes" id="UP000640426">
    <property type="component" value="Unassembled WGS sequence"/>
</dbReference>
<keyword evidence="2" id="KW-0067">ATP-binding</keyword>
<proteinExistence type="predicted"/>
<name>A0ABS0XR35_9SPHN</name>